<dbReference type="Pfam" id="PF03720">
    <property type="entry name" value="UDPG_MGDP_dh_C"/>
    <property type="match status" value="1"/>
</dbReference>
<accession>A0ABV6KKP3</accession>
<evidence type="ECO:0000259" key="1">
    <source>
        <dbReference type="SMART" id="SM00984"/>
    </source>
</evidence>
<dbReference type="Proteomes" id="UP001589738">
    <property type="component" value="Unassembled WGS sequence"/>
</dbReference>
<dbReference type="Gene3D" id="3.40.50.720">
    <property type="entry name" value="NAD(P)-binding Rossmann-like Domain"/>
    <property type="match status" value="1"/>
</dbReference>
<proteinExistence type="predicted"/>
<name>A0ABV6KKP3_9BACI</name>
<keyword evidence="3" id="KW-1185">Reference proteome</keyword>
<dbReference type="InterPro" id="IPR036220">
    <property type="entry name" value="UDP-Glc/GDP-Man_DH_C_sf"/>
</dbReference>
<gene>
    <name evidence="2" type="ORF">ACFFHF_00800</name>
</gene>
<dbReference type="PANTHER" id="PTHR43750:SF4">
    <property type="entry name" value="UDP-GLUCOSE 6-DEHYDROGENASE YWQF"/>
    <property type="match status" value="1"/>
</dbReference>
<dbReference type="InterPro" id="IPR014027">
    <property type="entry name" value="UDP-Glc/GDP-Man_DH_C"/>
</dbReference>
<sequence length="112" mass="13157">MVFSISYVLEAGTLVRAYDPVAHNHVKKRYKKAIHYSETIENAIDQADLVCIVTEWGEIKEFPLEKYKQMMREPLLIDGRNCYKLEEAQQADITYISIGREVVERKTPIFRY</sequence>
<comment type="caution">
    <text evidence="2">The sequence shown here is derived from an EMBL/GenBank/DDBJ whole genome shotgun (WGS) entry which is preliminary data.</text>
</comment>
<protein>
    <submittedName>
        <fullName evidence="2">UDP binding domain-containing protein</fullName>
    </submittedName>
</protein>
<reference evidence="2 3" key="1">
    <citation type="submission" date="2024-09" db="EMBL/GenBank/DDBJ databases">
        <authorList>
            <person name="Sun Q."/>
            <person name="Mori K."/>
        </authorList>
    </citation>
    <scope>NUCLEOTIDE SEQUENCE [LARGE SCALE GENOMIC DNA]</scope>
    <source>
        <strain evidence="2 3">CGMCC 1.9126</strain>
    </source>
</reference>
<dbReference type="PANTHER" id="PTHR43750">
    <property type="entry name" value="UDP-GLUCOSE 6-DEHYDROGENASE TUAD"/>
    <property type="match status" value="1"/>
</dbReference>
<dbReference type="EMBL" id="JBHLUU010000005">
    <property type="protein sequence ID" value="MFC0473883.1"/>
    <property type="molecule type" value="Genomic_DNA"/>
</dbReference>
<dbReference type="SMART" id="SM00984">
    <property type="entry name" value="UDPG_MGDP_dh_C"/>
    <property type="match status" value="1"/>
</dbReference>
<feature type="domain" description="UDP-glucose/GDP-mannose dehydrogenase C-terminal" evidence="1">
    <location>
        <begin position="5"/>
        <end position="85"/>
    </location>
</feature>
<organism evidence="2 3">
    <name type="scientific">Robertmurraya beringensis</name>
    <dbReference type="NCBI Taxonomy" id="641660"/>
    <lineage>
        <taxon>Bacteria</taxon>
        <taxon>Bacillati</taxon>
        <taxon>Bacillota</taxon>
        <taxon>Bacilli</taxon>
        <taxon>Bacillales</taxon>
        <taxon>Bacillaceae</taxon>
        <taxon>Robertmurraya</taxon>
    </lineage>
</organism>
<evidence type="ECO:0000313" key="3">
    <source>
        <dbReference type="Proteomes" id="UP001589738"/>
    </source>
</evidence>
<dbReference type="SUPFAM" id="SSF52413">
    <property type="entry name" value="UDP-glucose/GDP-mannose dehydrogenase C-terminal domain"/>
    <property type="match status" value="1"/>
</dbReference>
<evidence type="ECO:0000313" key="2">
    <source>
        <dbReference type="EMBL" id="MFC0473883.1"/>
    </source>
</evidence>
<dbReference type="RefSeq" id="WP_377057420.1">
    <property type="nucleotide sequence ID" value="NZ_JBHLUU010000005.1"/>
</dbReference>